<dbReference type="EMBL" id="UINC01200505">
    <property type="protein sequence ID" value="SVE19426.1"/>
    <property type="molecule type" value="Genomic_DNA"/>
</dbReference>
<organism evidence="1">
    <name type="scientific">marine metagenome</name>
    <dbReference type="NCBI Taxonomy" id="408172"/>
    <lineage>
        <taxon>unclassified sequences</taxon>
        <taxon>metagenomes</taxon>
        <taxon>ecological metagenomes</taxon>
    </lineage>
</organism>
<evidence type="ECO:0000313" key="1">
    <source>
        <dbReference type="EMBL" id="SVE19426.1"/>
    </source>
</evidence>
<reference evidence="1" key="1">
    <citation type="submission" date="2018-05" db="EMBL/GenBank/DDBJ databases">
        <authorList>
            <person name="Lanie J.A."/>
            <person name="Ng W.-L."/>
            <person name="Kazmierczak K.M."/>
            <person name="Andrzejewski T.M."/>
            <person name="Davidsen T.M."/>
            <person name="Wayne K.J."/>
            <person name="Tettelin H."/>
            <person name="Glass J.I."/>
            <person name="Rusch D."/>
            <person name="Podicherti R."/>
            <person name="Tsui H.-C.T."/>
            <person name="Winkler M.E."/>
        </authorList>
    </citation>
    <scope>NUCLEOTIDE SEQUENCE</scope>
</reference>
<dbReference type="AlphaFoldDB" id="A0A383BGX1"/>
<sequence length="34" mass="3646">MEEHNQGFVVLRHFTIANCTIDAVIEASTSAPSG</sequence>
<protein>
    <submittedName>
        <fullName evidence="1">Uncharacterized protein</fullName>
    </submittedName>
</protein>
<name>A0A383BGX1_9ZZZZ</name>
<gene>
    <name evidence="1" type="ORF">METZ01_LOCUS472280</name>
</gene>
<proteinExistence type="predicted"/>
<accession>A0A383BGX1</accession>